<feature type="transmembrane region" description="Helical" evidence="1">
    <location>
        <begin position="305"/>
        <end position="324"/>
    </location>
</feature>
<dbReference type="STRING" id="1279009.ADICEAN_00495"/>
<evidence type="ECO:0008006" key="4">
    <source>
        <dbReference type="Google" id="ProtNLM"/>
    </source>
</evidence>
<dbReference type="AlphaFoldDB" id="M7NAQ2"/>
<sequence length="478" mass="54693">MIAFFRLNDPYRLIGIFLLLLVLRLPALLGWIPALQPQLGWMVLGENLAAGDSLYEGIWDNTGPFAAAVYWLLDALFGRSLLAHSLLAMLVVLIQAAQFNLMLLNFRAYNENTYVPALIYTVLAHLFYDFYLLSPPLLCLTFLLLALRNSFKVIAGMGKDESLFFLGAYIGVAAGFYLPALAYLPALLFALLLFTGTKPRQYLLLLIGAALPLVSITLYFFWQDNLQNYYFSYFLSLSIFGTDNYLSTLFLLGLATIPTLFFLVGLYRFSSRNYTITQTRMQQAIFYFLIAGLIAIFFSAERSGFHLLLLVPAWAFYISHYLLLIRQHFKAELIFWGFCLLLVALNVLVLTRMVPELDPYIDTERLHVQPRPEQELVEGKKILSLGRDLSLYQHARLATPYLEWRLATRQLSELNYYDNLVDAFSYFHLDTPQVLVDDAGIVPQLFERMPTIASRYQQSSRFPHVYVLREKGVAAEDN</sequence>
<gene>
    <name evidence="2" type="ORF">ADICEAN_00495</name>
</gene>
<protein>
    <recommendedName>
        <fullName evidence="4">Glycosyltransferase RgtA/B/C/D-like domain-containing protein</fullName>
    </recommendedName>
</protein>
<feature type="transmembrane region" description="Helical" evidence="1">
    <location>
        <begin position="245"/>
        <end position="269"/>
    </location>
</feature>
<feature type="transmembrane region" description="Helical" evidence="1">
    <location>
        <begin position="281"/>
        <end position="299"/>
    </location>
</feature>
<dbReference type="RefSeq" id="WP_009193902.1">
    <property type="nucleotide sequence ID" value="NZ_AODQ01000007.1"/>
</dbReference>
<dbReference type="eggNOG" id="ENOG502Z7K8">
    <property type="taxonomic scope" value="Bacteria"/>
</dbReference>
<evidence type="ECO:0000256" key="1">
    <source>
        <dbReference type="SAM" id="Phobius"/>
    </source>
</evidence>
<dbReference type="EMBL" id="AODQ01000007">
    <property type="protein sequence ID" value="EMR04332.1"/>
    <property type="molecule type" value="Genomic_DNA"/>
</dbReference>
<name>M7NAQ2_9BACT</name>
<feature type="transmembrane region" description="Helical" evidence="1">
    <location>
        <begin position="166"/>
        <end position="195"/>
    </location>
</feature>
<dbReference type="Proteomes" id="UP000011910">
    <property type="component" value="Unassembled WGS sequence"/>
</dbReference>
<feature type="transmembrane region" description="Helical" evidence="1">
    <location>
        <begin position="81"/>
        <end position="106"/>
    </location>
</feature>
<keyword evidence="1" id="KW-0472">Membrane</keyword>
<feature type="transmembrane region" description="Helical" evidence="1">
    <location>
        <begin position="12"/>
        <end position="32"/>
    </location>
</feature>
<feature type="transmembrane region" description="Helical" evidence="1">
    <location>
        <begin position="202"/>
        <end position="222"/>
    </location>
</feature>
<feature type="transmembrane region" description="Helical" evidence="1">
    <location>
        <begin position="118"/>
        <end position="146"/>
    </location>
</feature>
<evidence type="ECO:0000313" key="3">
    <source>
        <dbReference type="Proteomes" id="UP000011910"/>
    </source>
</evidence>
<feature type="transmembrane region" description="Helical" evidence="1">
    <location>
        <begin position="333"/>
        <end position="354"/>
    </location>
</feature>
<dbReference type="OrthoDB" id="981402at2"/>
<keyword evidence="1" id="KW-0812">Transmembrane</keyword>
<evidence type="ECO:0000313" key="2">
    <source>
        <dbReference type="EMBL" id="EMR04332.1"/>
    </source>
</evidence>
<accession>M7NAQ2</accession>
<proteinExistence type="predicted"/>
<organism evidence="2 3">
    <name type="scientific">Cesiribacter andamanensis AMV16</name>
    <dbReference type="NCBI Taxonomy" id="1279009"/>
    <lineage>
        <taxon>Bacteria</taxon>
        <taxon>Pseudomonadati</taxon>
        <taxon>Bacteroidota</taxon>
        <taxon>Cytophagia</taxon>
        <taxon>Cytophagales</taxon>
        <taxon>Cesiribacteraceae</taxon>
        <taxon>Cesiribacter</taxon>
    </lineage>
</organism>
<keyword evidence="3" id="KW-1185">Reference proteome</keyword>
<comment type="caution">
    <text evidence="2">The sequence shown here is derived from an EMBL/GenBank/DDBJ whole genome shotgun (WGS) entry which is preliminary data.</text>
</comment>
<reference evidence="2 3" key="1">
    <citation type="journal article" date="2013" name="Genome Announc.">
        <title>Draft Genome Sequence of Cesiribacter andamanensis Strain AMV16T, Isolated from a Soil Sample from a Mud Volcano in the Andaman Islands, India.</title>
        <authorList>
            <person name="Shivaji S."/>
            <person name="Ara S."/>
            <person name="Begum Z."/>
            <person name="Srinivas T.N."/>
            <person name="Singh A."/>
            <person name="Kumar Pinnaka A."/>
        </authorList>
    </citation>
    <scope>NUCLEOTIDE SEQUENCE [LARGE SCALE GENOMIC DNA]</scope>
    <source>
        <strain evidence="2 3">AMV16</strain>
    </source>
</reference>
<keyword evidence="1" id="KW-1133">Transmembrane helix</keyword>